<evidence type="ECO:0000259" key="10">
    <source>
        <dbReference type="PROSITE" id="PS51192"/>
    </source>
</evidence>
<gene>
    <name evidence="12" type="ORF">L21SP2_0572</name>
</gene>
<dbReference type="HOGENOM" id="CLU_010123_0_0_12"/>
<dbReference type="GO" id="GO:0004386">
    <property type="term" value="F:helicase activity"/>
    <property type="evidence" value="ECO:0007669"/>
    <property type="project" value="UniProtKB-KW"/>
</dbReference>
<dbReference type="PROSITE" id="PS51643">
    <property type="entry name" value="HD_CAS3"/>
    <property type="match status" value="1"/>
</dbReference>
<dbReference type="InterPro" id="IPR038257">
    <property type="entry name" value="CRISPR-assoc_Cas3_HD_sf"/>
</dbReference>
<sequence>MNMDFVAHVKQDNSGNWAPPHELHEHLVDVAEKAAKFASRFGNQDWAKIAGLWHDLGKYKPDFQQYIRKVSGYMNEINTEGGAGRVDHSIVGALLAKRKFGKEGENFAKILGYIIAGHHAGLPDWDHSPNIGGALSGRWTEEHHLDKALQSPIPDEFINTELPSSMPCNLVQNQEADTLMEENLHLWIRMLFSCLVDADFLDTEAYMSPDSANQRGNYALSLTKLKQNLDIYMYQLSESAEETTVNQIRKSVLSQCRERANEKPGIFTLTVPTGGGKTLSGMTFALDHAVTHKMDRVIVAIPYTSIIEQTAEQYRKVFGNGVVIEHHSNLNPDTETNRSKLASENWEAPIIVTTNVQLFESLFAARTSASRKLHNIANSVILLDEAQMIPPQYLQPIISSMRGLIKMFNCSIVLSTATQPVLSENIDAGSEVLHGFNSADVTEIIKKPEELSRQLQRVRIKIMKDGLEKTSWPEVAEAMDEFDQVLTIVNSRRDCKQLFDLLPNGTIHLSALMCPQHRSVVIRTIKDKLKANSPLRVVSTQLVEAGVDIDFPVVFRAVSGFDSIAQAAGRCNREGKLPHLGTTYIFQPERDAPPGLLRKGQYAGQDILQACPELVERLDPEVFRKYFTEFYSKLNSFDEKGIMALLAGERTRNFQFQFRSAAEKFCLIDNSEQRPIVVWYQDGEKLVEKLEFLGPNRTILRKLQRYSVSVPLPVSRKLELNNFIRPVKGMDGLYVQSATNLYSEVYGLNMDGPELSVQDYMT</sequence>
<dbReference type="GO" id="GO:0004518">
    <property type="term" value="F:nuclease activity"/>
    <property type="evidence" value="ECO:0007669"/>
    <property type="project" value="UniProtKB-KW"/>
</dbReference>
<evidence type="ECO:0000313" key="12">
    <source>
        <dbReference type="EMBL" id="AHC14004.1"/>
    </source>
</evidence>
<evidence type="ECO:0000256" key="4">
    <source>
        <dbReference type="ARBA" id="ARBA00022723"/>
    </source>
</evidence>
<accession>V5WEP9</accession>
<comment type="similarity">
    <text evidence="2">In the central section; belongs to the CRISPR-associated helicase Cas3 family.</text>
</comment>
<dbReference type="GO" id="GO:0016787">
    <property type="term" value="F:hydrolase activity"/>
    <property type="evidence" value="ECO:0007669"/>
    <property type="project" value="UniProtKB-KW"/>
</dbReference>
<dbReference type="Gene3D" id="3.40.50.300">
    <property type="entry name" value="P-loop containing nucleotide triphosphate hydrolases"/>
    <property type="match status" value="2"/>
</dbReference>
<evidence type="ECO:0000256" key="8">
    <source>
        <dbReference type="ARBA" id="ARBA00022840"/>
    </source>
</evidence>
<reference evidence="12 13" key="1">
    <citation type="journal article" date="2015" name="Stand. Genomic Sci.">
        <title>Complete genome sequence and description of Salinispira pacifica gen. nov., sp. nov., a novel spirochaete isolated form a hypersaline microbial mat.</title>
        <authorList>
            <person name="Ben Hania W."/>
            <person name="Joseph M."/>
            <person name="Schumann P."/>
            <person name="Bunk B."/>
            <person name="Fiebig A."/>
            <person name="Sproer C."/>
            <person name="Klenk H.P."/>
            <person name="Fardeau M.L."/>
            <person name="Spring S."/>
        </authorList>
    </citation>
    <scope>NUCLEOTIDE SEQUENCE [LARGE SCALE GENOMIC DNA]</scope>
    <source>
        <strain evidence="12 13">L21-RPul-D2</strain>
    </source>
</reference>
<dbReference type="GO" id="GO:0003676">
    <property type="term" value="F:nucleic acid binding"/>
    <property type="evidence" value="ECO:0007669"/>
    <property type="project" value="InterPro"/>
</dbReference>
<feature type="domain" description="HD Cas3-type" evidence="11">
    <location>
        <begin position="16"/>
        <end position="201"/>
    </location>
</feature>
<dbReference type="Pfam" id="PF00270">
    <property type="entry name" value="DEAD"/>
    <property type="match status" value="1"/>
</dbReference>
<dbReference type="KEGG" id="slr:L21SP2_0572"/>
<organism evidence="12 13">
    <name type="scientific">Salinispira pacifica</name>
    <dbReference type="NCBI Taxonomy" id="1307761"/>
    <lineage>
        <taxon>Bacteria</taxon>
        <taxon>Pseudomonadati</taxon>
        <taxon>Spirochaetota</taxon>
        <taxon>Spirochaetia</taxon>
        <taxon>Spirochaetales</taxon>
        <taxon>Spirochaetaceae</taxon>
        <taxon>Salinispira</taxon>
    </lineage>
</organism>
<evidence type="ECO:0000259" key="11">
    <source>
        <dbReference type="PROSITE" id="PS51643"/>
    </source>
</evidence>
<dbReference type="EMBL" id="CP006939">
    <property type="protein sequence ID" value="AHC14004.1"/>
    <property type="molecule type" value="Genomic_DNA"/>
</dbReference>
<evidence type="ECO:0000256" key="5">
    <source>
        <dbReference type="ARBA" id="ARBA00022741"/>
    </source>
</evidence>
<dbReference type="GO" id="GO:0005524">
    <property type="term" value="F:ATP binding"/>
    <property type="evidence" value="ECO:0007669"/>
    <property type="project" value="UniProtKB-KW"/>
</dbReference>
<dbReference type="CDD" id="cd09641">
    <property type="entry name" value="Cas3''_I"/>
    <property type="match status" value="1"/>
</dbReference>
<dbReference type="Pfam" id="PF01966">
    <property type="entry name" value="HD"/>
    <property type="match status" value="1"/>
</dbReference>
<protein>
    <submittedName>
        <fullName evidence="12">CRISPR-associated helicase Cas3</fullName>
    </submittedName>
</protein>
<dbReference type="Gene3D" id="1.10.3210.30">
    <property type="match status" value="1"/>
</dbReference>
<dbReference type="InterPro" id="IPR011545">
    <property type="entry name" value="DEAD/DEAH_box_helicase_dom"/>
</dbReference>
<dbReference type="NCBIfam" id="TIGR01596">
    <property type="entry name" value="cas3_HD"/>
    <property type="match status" value="1"/>
</dbReference>
<keyword evidence="13" id="KW-1185">Reference proteome</keyword>
<dbReference type="STRING" id="1307761.L21SP2_0572"/>
<dbReference type="SUPFAM" id="SSF52540">
    <property type="entry name" value="P-loop containing nucleoside triphosphate hydrolases"/>
    <property type="match status" value="1"/>
</dbReference>
<dbReference type="InterPro" id="IPR006474">
    <property type="entry name" value="Helicase_Cas3_CRISPR-ass_core"/>
</dbReference>
<evidence type="ECO:0000256" key="3">
    <source>
        <dbReference type="ARBA" id="ARBA00022722"/>
    </source>
</evidence>
<name>V5WEP9_9SPIO</name>
<dbReference type="eggNOG" id="COG1203">
    <property type="taxonomic scope" value="Bacteria"/>
</dbReference>
<evidence type="ECO:0000256" key="1">
    <source>
        <dbReference type="ARBA" id="ARBA00006847"/>
    </source>
</evidence>
<proteinExistence type="inferred from homology"/>
<dbReference type="CDD" id="cd17930">
    <property type="entry name" value="DEXHc_cas3"/>
    <property type="match status" value="1"/>
</dbReference>
<evidence type="ECO:0000256" key="6">
    <source>
        <dbReference type="ARBA" id="ARBA00022801"/>
    </source>
</evidence>
<evidence type="ECO:0000256" key="9">
    <source>
        <dbReference type="ARBA" id="ARBA00023118"/>
    </source>
</evidence>
<dbReference type="AlphaFoldDB" id="V5WEP9"/>
<dbReference type="Proteomes" id="UP000018680">
    <property type="component" value="Chromosome"/>
</dbReference>
<dbReference type="GO" id="GO:0051607">
    <property type="term" value="P:defense response to virus"/>
    <property type="evidence" value="ECO:0007669"/>
    <property type="project" value="UniProtKB-KW"/>
</dbReference>
<dbReference type="SUPFAM" id="SSF109604">
    <property type="entry name" value="HD-domain/PDEase-like"/>
    <property type="match status" value="1"/>
</dbReference>
<dbReference type="GO" id="GO:0046872">
    <property type="term" value="F:metal ion binding"/>
    <property type="evidence" value="ECO:0007669"/>
    <property type="project" value="UniProtKB-KW"/>
</dbReference>
<evidence type="ECO:0000256" key="2">
    <source>
        <dbReference type="ARBA" id="ARBA00009046"/>
    </source>
</evidence>
<comment type="similarity">
    <text evidence="1">In the N-terminal section; belongs to the CRISPR-associated nuclease Cas3-HD family.</text>
</comment>
<dbReference type="InterPro" id="IPR027417">
    <property type="entry name" value="P-loop_NTPase"/>
</dbReference>
<dbReference type="PROSITE" id="PS51192">
    <property type="entry name" value="HELICASE_ATP_BIND_1"/>
    <property type="match status" value="1"/>
</dbReference>
<dbReference type="InterPro" id="IPR014001">
    <property type="entry name" value="Helicase_ATP-bd"/>
</dbReference>
<dbReference type="InterPro" id="IPR054712">
    <property type="entry name" value="Cas3-like_dom"/>
</dbReference>
<feature type="domain" description="Helicase ATP-binding" evidence="10">
    <location>
        <begin position="258"/>
        <end position="437"/>
    </location>
</feature>
<evidence type="ECO:0000313" key="13">
    <source>
        <dbReference type="Proteomes" id="UP000018680"/>
    </source>
</evidence>
<dbReference type="SMART" id="SM00487">
    <property type="entry name" value="DEXDc"/>
    <property type="match status" value="1"/>
</dbReference>
<dbReference type="InterPro" id="IPR006483">
    <property type="entry name" value="CRISPR-assoc_Cas3_HD"/>
</dbReference>
<keyword evidence="6" id="KW-0378">Hydrolase</keyword>
<evidence type="ECO:0000256" key="7">
    <source>
        <dbReference type="ARBA" id="ARBA00022806"/>
    </source>
</evidence>
<dbReference type="PATRIC" id="fig|1307761.3.peg.573"/>
<dbReference type="Pfam" id="PF22590">
    <property type="entry name" value="Cas3-like_C_2"/>
    <property type="match status" value="1"/>
</dbReference>
<keyword evidence="5" id="KW-0547">Nucleotide-binding</keyword>
<dbReference type="InterPro" id="IPR006674">
    <property type="entry name" value="HD_domain"/>
</dbReference>
<keyword evidence="7" id="KW-0347">Helicase</keyword>
<dbReference type="RefSeq" id="WP_024266936.1">
    <property type="nucleotide sequence ID" value="NC_023035.1"/>
</dbReference>
<keyword evidence="4" id="KW-0479">Metal-binding</keyword>
<keyword evidence="8" id="KW-0067">ATP-binding</keyword>
<keyword evidence="9" id="KW-0051">Antiviral defense</keyword>
<dbReference type="NCBIfam" id="TIGR01587">
    <property type="entry name" value="cas3_core"/>
    <property type="match status" value="1"/>
</dbReference>
<keyword evidence="3" id="KW-0540">Nuclease</keyword>